<dbReference type="InterPro" id="IPR042525">
    <property type="entry name" value="Rad52_Rad59_Rad22_sf"/>
</dbReference>
<dbReference type="Pfam" id="PF04098">
    <property type="entry name" value="Rad52_Rad22"/>
    <property type="match status" value="1"/>
</dbReference>
<dbReference type="Gene3D" id="3.30.390.80">
    <property type="entry name" value="DNA repair protein Rad52/59/22"/>
    <property type="match status" value="1"/>
</dbReference>
<protein>
    <submittedName>
        <fullName evidence="6">Uncharacterized protein</fullName>
    </submittedName>
</protein>
<dbReference type="AlphaFoldDB" id="A0A2P6NIG4"/>
<evidence type="ECO:0000313" key="7">
    <source>
        <dbReference type="Proteomes" id="UP000241769"/>
    </source>
</evidence>
<evidence type="ECO:0000256" key="2">
    <source>
        <dbReference type="ARBA" id="ARBA00022763"/>
    </source>
</evidence>
<dbReference type="FunFam" id="3.30.390.80:FF:000001">
    <property type="entry name" value="DNA repair protein RAD52 homolog"/>
    <property type="match status" value="1"/>
</dbReference>
<dbReference type="FunCoup" id="A0A2P6NIG4">
    <property type="interactions" value="29"/>
</dbReference>
<organism evidence="6 7">
    <name type="scientific">Planoprotostelium fungivorum</name>
    <dbReference type="NCBI Taxonomy" id="1890364"/>
    <lineage>
        <taxon>Eukaryota</taxon>
        <taxon>Amoebozoa</taxon>
        <taxon>Evosea</taxon>
        <taxon>Variosea</taxon>
        <taxon>Cavosteliida</taxon>
        <taxon>Cavosteliaceae</taxon>
        <taxon>Planoprotostelium</taxon>
    </lineage>
</organism>
<dbReference type="PANTHER" id="PTHR12132:SF1">
    <property type="entry name" value="DNA REPAIR PROTEIN RAD52 HOMOLOG"/>
    <property type="match status" value="1"/>
</dbReference>
<evidence type="ECO:0000313" key="6">
    <source>
        <dbReference type="EMBL" id="PRP83753.1"/>
    </source>
</evidence>
<name>A0A2P6NIG4_9EUKA</name>
<feature type="region of interest" description="Disordered" evidence="5">
    <location>
        <begin position="194"/>
        <end position="262"/>
    </location>
</feature>
<dbReference type="PANTHER" id="PTHR12132">
    <property type="entry name" value="DNA REPAIR AND RECOMBINATION PROTEIN RAD52, RAD59"/>
    <property type="match status" value="1"/>
</dbReference>
<evidence type="ECO:0000256" key="5">
    <source>
        <dbReference type="SAM" id="MobiDB-lite"/>
    </source>
</evidence>
<dbReference type="GO" id="GO:0045002">
    <property type="term" value="P:double-strand break repair via single-strand annealing"/>
    <property type="evidence" value="ECO:0007669"/>
    <property type="project" value="TreeGrafter"/>
</dbReference>
<reference evidence="6 7" key="1">
    <citation type="journal article" date="2018" name="Genome Biol. Evol.">
        <title>Multiple Roots of Fruiting Body Formation in Amoebozoa.</title>
        <authorList>
            <person name="Hillmann F."/>
            <person name="Forbes G."/>
            <person name="Novohradska S."/>
            <person name="Ferling I."/>
            <person name="Riege K."/>
            <person name="Groth M."/>
            <person name="Westermann M."/>
            <person name="Marz M."/>
            <person name="Spaller T."/>
            <person name="Winckler T."/>
            <person name="Schaap P."/>
            <person name="Glockner G."/>
        </authorList>
    </citation>
    <scope>NUCLEOTIDE SEQUENCE [LARGE SCALE GENOMIC DNA]</scope>
    <source>
        <strain evidence="6 7">Jena</strain>
    </source>
</reference>
<dbReference type="InParanoid" id="A0A2P6NIG4"/>
<feature type="compositionally biased region" description="Low complexity" evidence="5">
    <location>
        <begin position="217"/>
        <end position="245"/>
    </location>
</feature>
<keyword evidence="3" id="KW-0233">DNA recombination</keyword>
<evidence type="ECO:0000256" key="1">
    <source>
        <dbReference type="ARBA" id="ARBA00006638"/>
    </source>
</evidence>
<dbReference type="GO" id="GO:0006312">
    <property type="term" value="P:mitotic recombination"/>
    <property type="evidence" value="ECO:0007669"/>
    <property type="project" value="TreeGrafter"/>
</dbReference>
<accession>A0A2P6NIG4</accession>
<dbReference type="GO" id="GO:0005634">
    <property type="term" value="C:nucleus"/>
    <property type="evidence" value="ECO:0007669"/>
    <property type="project" value="TreeGrafter"/>
</dbReference>
<dbReference type="OrthoDB" id="18467at2759"/>
<keyword evidence="4" id="KW-0234">DNA repair</keyword>
<dbReference type="InterPro" id="IPR007232">
    <property type="entry name" value="Rad52_Rad59_Rad22"/>
</dbReference>
<comment type="caution">
    <text evidence="6">The sequence shown here is derived from an EMBL/GenBank/DDBJ whole genome shotgun (WGS) entry which is preliminary data.</text>
</comment>
<gene>
    <name evidence="6" type="ORF">PROFUN_09085</name>
</gene>
<dbReference type="InterPro" id="IPR041247">
    <property type="entry name" value="Rad52_fam"/>
</dbReference>
<comment type="similarity">
    <text evidence="1">Belongs to the RAD52 family.</text>
</comment>
<feature type="compositionally biased region" description="Polar residues" evidence="5">
    <location>
        <begin position="246"/>
        <end position="256"/>
    </location>
</feature>
<dbReference type="EMBL" id="MDYQ01000077">
    <property type="protein sequence ID" value="PRP83753.1"/>
    <property type="molecule type" value="Genomic_DNA"/>
</dbReference>
<evidence type="ECO:0000256" key="4">
    <source>
        <dbReference type="ARBA" id="ARBA00023204"/>
    </source>
</evidence>
<proteinExistence type="inferred from homology"/>
<keyword evidence="2" id="KW-0227">DNA damage</keyword>
<sequence>MDKLVPADIKPTFGELEYTNEEKSAIGNILEQKLGANEVAFRTGAGSQSVGYLEAWRAIELANEIFGYDGWSSSVINLSQDFLEGEGQRFSCGISAVVRVQLKDGSFHEDVGYGTADNMKKGLAIEKAKKEAISDALKRALRLFGNRLGNSVYDKEHMKANQAQQKANQATARQQTFNTNQTNQVNKPALIPAQPTPVQQYNGQPQQTSHAPPQQTSYAPQQQNPYAPPQQAQQNNYQSAQSYQPTNAYQNNNQNRYPGPQR</sequence>
<dbReference type="STRING" id="1890364.A0A2P6NIG4"/>
<feature type="compositionally biased region" description="Polar residues" evidence="5">
    <location>
        <begin position="196"/>
        <end position="216"/>
    </location>
</feature>
<evidence type="ECO:0000256" key="3">
    <source>
        <dbReference type="ARBA" id="ARBA00023172"/>
    </source>
</evidence>
<dbReference type="Proteomes" id="UP000241769">
    <property type="component" value="Unassembled WGS sequence"/>
</dbReference>
<keyword evidence="7" id="KW-1185">Reference proteome</keyword>
<dbReference type="SUPFAM" id="SSF54768">
    <property type="entry name" value="dsRNA-binding domain-like"/>
    <property type="match status" value="1"/>
</dbReference>
<dbReference type="GO" id="GO:0000724">
    <property type="term" value="P:double-strand break repair via homologous recombination"/>
    <property type="evidence" value="ECO:0007669"/>
    <property type="project" value="TreeGrafter"/>
</dbReference>